<evidence type="ECO:0000313" key="2">
    <source>
        <dbReference type="EMBL" id="SKB59358.1"/>
    </source>
</evidence>
<protein>
    <submittedName>
        <fullName evidence="2">3-oxoacyl-[acyl-carrier protein] reductase</fullName>
    </submittedName>
</protein>
<sequence>MIQYSFDDKVAIVTGAAIGIGFEIVKQLCSSGASVIINDIDSAALEKATTIIRNQGGKCNAVLGNSGDLGTIQKMVQKAVREYGKLDFVVANAGITTFGNFIDYKPEDFQTLTSVNLQGSFFLAQAATKQFIKQKTGGRVIFMSSVTGHQAHPKLAAYGMTKAALEMLAKSLSVELAPHKITVNAVAPGATLTERTQSDEGYKATWEDITPTGIVSTTKDISNTILFLLSDSSSQITGQTIVVDGGWTSVSPPPNEM</sequence>
<dbReference type="CDD" id="cd05233">
    <property type="entry name" value="SDR_c"/>
    <property type="match status" value="1"/>
</dbReference>
<accession>A0A1T5CIR5</accession>
<dbReference type="PANTHER" id="PTHR42879">
    <property type="entry name" value="3-OXOACYL-(ACYL-CARRIER-PROTEIN) REDUCTASE"/>
    <property type="match status" value="1"/>
</dbReference>
<dbReference type="FunFam" id="3.40.50.720:FF:000084">
    <property type="entry name" value="Short-chain dehydrogenase reductase"/>
    <property type="match status" value="1"/>
</dbReference>
<dbReference type="PANTHER" id="PTHR42879:SF2">
    <property type="entry name" value="3-OXOACYL-[ACYL-CARRIER-PROTEIN] REDUCTASE FABG"/>
    <property type="match status" value="1"/>
</dbReference>
<dbReference type="Gene3D" id="3.40.50.720">
    <property type="entry name" value="NAD(P)-binding Rossmann-like Domain"/>
    <property type="match status" value="1"/>
</dbReference>
<dbReference type="InterPro" id="IPR002347">
    <property type="entry name" value="SDR_fam"/>
</dbReference>
<name>A0A1T5CIR5_9FLAO</name>
<dbReference type="PRINTS" id="PR00081">
    <property type="entry name" value="GDHRDH"/>
</dbReference>
<dbReference type="Proteomes" id="UP000190339">
    <property type="component" value="Unassembled WGS sequence"/>
</dbReference>
<dbReference type="RefSeq" id="WP_079512767.1">
    <property type="nucleotide sequence ID" value="NZ_FUYL01000006.1"/>
</dbReference>
<comment type="similarity">
    <text evidence="1">Belongs to the short-chain dehydrogenases/reductases (SDR) family.</text>
</comment>
<evidence type="ECO:0000313" key="3">
    <source>
        <dbReference type="Proteomes" id="UP000190339"/>
    </source>
</evidence>
<dbReference type="Pfam" id="PF13561">
    <property type="entry name" value="adh_short_C2"/>
    <property type="match status" value="1"/>
</dbReference>
<dbReference type="NCBIfam" id="NF005559">
    <property type="entry name" value="PRK07231.1"/>
    <property type="match status" value="1"/>
</dbReference>
<dbReference type="EMBL" id="FUYL01000006">
    <property type="protein sequence ID" value="SKB59358.1"/>
    <property type="molecule type" value="Genomic_DNA"/>
</dbReference>
<organism evidence="2 3">
    <name type="scientific">Maribacter arcticus</name>
    <dbReference type="NCBI Taxonomy" id="561365"/>
    <lineage>
        <taxon>Bacteria</taxon>
        <taxon>Pseudomonadati</taxon>
        <taxon>Bacteroidota</taxon>
        <taxon>Flavobacteriia</taxon>
        <taxon>Flavobacteriales</taxon>
        <taxon>Flavobacteriaceae</taxon>
        <taxon>Maribacter</taxon>
    </lineage>
</organism>
<proteinExistence type="inferred from homology"/>
<dbReference type="InterPro" id="IPR050259">
    <property type="entry name" value="SDR"/>
</dbReference>
<dbReference type="InterPro" id="IPR020904">
    <property type="entry name" value="Sc_DH/Rdtase_CS"/>
</dbReference>
<reference evidence="3" key="1">
    <citation type="submission" date="2017-02" db="EMBL/GenBank/DDBJ databases">
        <authorList>
            <person name="Varghese N."/>
            <person name="Submissions S."/>
        </authorList>
    </citation>
    <scope>NUCLEOTIDE SEQUENCE [LARGE SCALE GENOMIC DNA]</scope>
    <source>
        <strain evidence="3">DSM 23546</strain>
    </source>
</reference>
<dbReference type="OrthoDB" id="597477at2"/>
<dbReference type="AlphaFoldDB" id="A0A1T5CIR5"/>
<dbReference type="GO" id="GO:0032787">
    <property type="term" value="P:monocarboxylic acid metabolic process"/>
    <property type="evidence" value="ECO:0007669"/>
    <property type="project" value="UniProtKB-ARBA"/>
</dbReference>
<gene>
    <name evidence="2" type="ORF">SAMN05660866_02326</name>
</gene>
<dbReference type="STRING" id="561365.SAMN05660866_02326"/>
<dbReference type="InterPro" id="IPR036291">
    <property type="entry name" value="NAD(P)-bd_dom_sf"/>
</dbReference>
<dbReference type="PRINTS" id="PR00080">
    <property type="entry name" value="SDRFAMILY"/>
</dbReference>
<dbReference type="PROSITE" id="PS00061">
    <property type="entry name" value="ADH_SHORT"/>
    <property type="match status" value="1"/>
</dbReference>
<dbReference type="SUPFAM" id="SSF51735">
    <property type="entry name" value="NAD(P)-binding Rossmann-fold domains"/>
    <property type="match status" value="1"/>
</dbReference>
<keyword evidence="3" id="KW-1185">Reference proteome</keyword>
<evidence type="ECO:0000256" key="1">
    <source>
        <dbReference type="ARBA" id="ARBA00006484"/>
    </source>
</evidence>